<name>A0ABP9EFR5_9ACTN</name>
<sequence>MTQNALDQLLGRARGPLEPNGRLTPSQFFPPGGTYDFDTMAVHDAADALQIRGPIAQKIHAVPDGATIRLGAE</sequence>
<proteinExistence type="predicted"/>
<dbReference type="EMBL" id="BAABIS010000001">
    <property type="protein sequence ID" value="GAA4875653.1"/>
    <property type="molecule type" value="Genomic_DNA"/>
</dbReference>
<feature type="region of interest" description="Disordered" evidence="1">
    <location>
        <begin position="1"/>
        <end position="25"/>
    </location>
</feature>
<protein>
    <submittedName>
        <fullName evidence="2">Uncharacterized protein</fullName>
    </submittedName>
</protein>
<evidence type="ECO:0000256" key="1">
    <source>
        <dbReference type="SAM" id="MobiDB-lite"/>
    </source>
</evidence>
<accession>A0ABP9EFR5</accession>
<dbReference type="Proteomes" id="UP001501752">
    <property type="component" value="Unassembled WGS sequence"/>
</dbReference>
<evidence type="ECO:0000313" key="2">
    <source>
        <dbReference type="EMBL" id="GAA4875653.1"/>
    </source>
</evidence>
<reference evidence="3" key="1">
    <citation type="journal article" date="2019" name="Int. J. Syst. Evol. Microbiol.">
        <title>The Global Catalogue of Microorganisms (GCM) 10K type strain sequencing project: providing services to taxonomists for standard genome sequencing and annotation.</title>
        <authorList>
            <consortium name="The Broad Institute Genomics Platform"/>
            <consortium name="The Broad Institute Genome Sequencing Center for Infectious Disease"/>
            <person name="Wu L."/>
            <person name="Ma J."/>
        </authorList>
    </citation>
    <scope>NUCLEOTIDE SEQUENCE [LARGE SCALE GENOMIC DNA]</scope>
    <source>
        <strain evidence="3">JCM 13006</strain>
    </source>
</reference>
<keyword evidence="3" id="KW-1185">Reference proteome</keyword>
<evidence type="ECO:0000313" key="3">
    <source>
        <dbReference type="Proteomes" id="UP001501752"/>
    </source>
</evidence>
<organism evidence="2 3">
    <name type="scientific">Kitasatospora terrestris</name>
    <dbReference type="NCBI Taxonomy" id="258051"/>
    <lineage>
        <taxon>Bacteria</taxon>
        <taxon>Bacillati</taxon>
        <taxon>Actinomycetota</taxon>
        <taxon>Actinomycetes</taxon>
        <taxon>Kitasatosporales</taxon>
        <taxon>Streptomycetaceae</taxon>
        <taxon>Kitasatospora</taxon>
    </lineage>
</organism>
<dbReference type="RefSeq" id="WP_345700367.1">
    <property type="nucleotide sequence ID" value="NZ_BAABIS010000001.1"/>
</dbReference>
<comment type="caution">
    <text evidence="2">The sequence shown here is derived from an EMBL/GenBank/DDBJ whole genome shotgun (WGS) entry which is preliminary data.</text>
</comment>
<gene>
    <name evidence="2" type="ORF">GCM10023235_63840</name>
</gene>